<dbReference type="GO" id="GO:0004519">
    <property type="term" value="F:endonuclease activity"/>
    <property type="evidence" value="ECO:0007669"/>
    <property type="project" value="UniProtKB-KW"/>
</dbReference>
<keyword evidence="1" id="KW-0540">Nuclease</keyword>
<keyword evidence="1" id="KW-0255">Endonuclease</keyword>
<keyword evidence="1" id="KW-0378">Hydrolase</keyword>
<dbReference type="AlphaFoldDB" id="A0A1A8BWF3"/>
<dbReference type="EMBL" id="HADZ01006995">
    <property type="protein sequence ID" value="SBP70936.1"/>
    <property type="molecule type" value="Transcribed_RNA"/>
</dbReference>
<sequence length="62" mass="7469">IWISGCCVYKVLFWKYLVQKQIPLKINEQHEILTNSASCLIHSSNIYWKYEQRCVLVLHKKM</sequence>
<proteinExistence type="predicted"/>
<feature type="non-terminal residue" evidence="1">
    <location>
        <position position="62"/>
    </location>
</feature>
<gene>
    <name evidence="1" type="primary">Nfu_g_1_025960</name>
</gene>
<organism evidence="1">
    <name type="scientific">Nothobranchius kadleci</name>
    <name type="common">African annual killifish</name>
    <dbReference type="NCBI Taxonomy" id="1051664"/>
    <lineage>
        <taxon>Eukaryota</taxon>
        <taxon>Metazoa</taxon>
        <taxon>Chordata</taxon>
        <taxon>Craniata</taxon>
        <taxon>Vertebrata</taxon>
        <taxon>Euteleostomi</taxon>
        <taxon>Actinopterygii</taxon>
        <taxon>Neopterygii</taxon>
        <taxon>Teleostei</taxon>
        <taxon>Neoteleostei</taxon>
        <taxon>Acanthomorphata</taxon>
        <taxon>Ovalentaria</taxon>
        <taxon>Atherinomorphae</taxon>
        <taxon>Cyprinodontiformes</taxon>
        <taxon>Nothobranchiidae</taxon>
        <taxon>Nothobranchius</taxon>
    </lineage>
</organism>
<reference evidence="1" key="2">
    <citation type="submission" date="2016-06" db="EMBL/GenBank/DDBJ databases">
        <title>The genome of a short-lived fish provides insights into sex chromosome evolution and the genetic control of aging.</title>
        <authorList>
            <person name="Reichwald K."/>
            <person name="Felder M."/>
            <person name="Petzold A."/>
            <person name="Koch P."/>
            <person name="Groth M."/>
            <person name="Platzer M."/>
        </authorList>
    </citation>
    <scope>NUCLEOTIDE SEQUENCE</scope>
    <source>
        <tissue evidence="1">Brain</tissue>
    </source>
</reference>
<feature type="non-terminal residue" evidence="1">
    <location>
        <position position="1"/>
    </location>
</feature>
<reference evidence="1" key="1">
    <citation type="submission" date="2016-05" db="EMBL/GenBank/DDBJ databases">
        <authorList>
            <person name="Lavstsen T."/>
            <person name="Jespersen J.S."/>
        </authorList>
    </citation>
    <scope>NUCLEOTIDE SEQUENCE</scope>
    <source>
        <tissue evidence="1">Brain</tissue>
    </source>
</reference>
<protein>
    <submittedName>
        <fullName evidence="1">DDE superfamily endonuclease</fullName>
    </submittedName>
</protein>
<accession>A0A1A8BWF3</accession>
<name>A0A1A8BWF3_NOTKA</name>
<evidence type="ECO:0000313" key="1">
    <source>
        <dbReference type="EMBL" id="SBP70936.1"/>
    </source>
</evidence>